<evidence type="ECO:0000259" key="5">
    <source>
        <dbReference type="PROSITE" id="PS50110"/>
    </source>
</evidence>
<dbReference type="InterPro" id="IPR025943">
    <property type="entry name" value="Sigma_54_int_dom_ATP-bd_2"/>
</dbReference>
<keyword evidence="7" id="KW-1185">Reference proteome</keyword>
<evidence type="ECO:0000259" key="4">
    <source>
        <dbReference type="PROSITE" id="PS50045"/>
    </source>
</evidence>
<dbReference type="PROSITE" id="PS50110">
    <property type="entry name" value="RESPONSE_REGULATORY"/>
    <property type="match status" value="1"/>
</dbReference>
<dbReference type="eggNOG" id="COG2204">
    <property type="taxonomic scope" value="Bacteria"/>
</dbReference>
<evidence type="ECO:0000256" key="3">
    <source>
        <dbReference type="PROSITE-ProRule" id="PRU00169"/>
    </source>
</evidence>
<dbReference type="FunFam" id="3.40.50.300:FF:000006">
    <property type="entry name" value="DNA-binding transcriptional regulator NtrC"/>
    <property type="match status" value="1"/>
</dbReference>
<dbReference type="SUPFAM" id="SSF52540">
    <property type="entry name" value="P-loop containing nucleoside triphosphate hydrolases"/>
    <property type="match status" value="1"/>
</dbReference>
<reference evidence="6 7" key="1">
    <citation type="journal article" date="2013" name="Genome Announc.">
        <title>Draft genome sequences for three mercury-methylating, sulfate-reducing bacteria.</title>
        <authorList>
            <person name="Brown S.D."/>
            <person name="Hurt R.A.Jr."/>
            <person name="Gilmour C.C."/>
            <person name="Elias D.A."/>
        </authorList>
    </citation>
    <scope>NUCLEOTIDE SEQUENCE [LARGE SCALE GENOMIC DNA]</scope>
    <source>
        <strain evidence="6 7">DSM 16529</strain>
    </source>
</reference>
<keyword evidence="2" id="KW-0067">ATP-binding</keyword>
<accession>S7T5K6</accession>
<evidence type="ECO:0000313" key="6">
    <source>
        <dbReference type="EMBL" id="EPR32297.1"/>
    </source>
</evidence>
<dbReference type="GO" id="GO:0000160">
    <property type="term" value="P:phosphorelay signal transduction system"/>
    <property type="evidence" value="ECO:0007669"/>
    <property type="project" value="InterPro"/>
</dbReference>
<dbReference type="InterPro" id="IPR003593">
    <property type="entry name" value="AAA+_ATPase"/>
</dbReference>
<dbReference type="Pfam" id="PF00158">
    <property type="entry name" value="Sigma54_activat"/>
    <property type="match status" value="1"/>
</dbReference>
<dbReference type="PROSITE" id="PS50045">
    <property type="entry name" value="SIGMA54_INTERACT_4"/>
    <property type="match status" value="1"/>
</dbReference>
<dbReference type="PROSITE" id="PS00675">
    <property type="entry name" value="SIGMA54_INTERACT_1"/>
    <property type="match status" value="1"/>
</dbReference>
<keyword evidence="3" id="KW-0597">Phosphoprotein</keyword>
<dbReference type="InterPro" id="IPR011006">
    <property type="entry name" value="CheY-like_superfamily"/>
</dbReference>
<dbReference type="Gene3D" id="1.10.8.60">
    <property type="match status" value="1"/>
</dbReference>
<feature type="domain" description="Response regulatory" evidence="5">
    <location>
        <begin position="3"/>
        <end position="117"/>
    </location>
</feature>
<evidence type="ECO:0000256" key="2">
    <source>
        <dbReference type="ARBA" id="ARBA00022840"/>
    </source>
</evidence>
<proteinExistence type="predicted"/>
<gene>
    <name evidence="6" type="ORF">dsat_0649</name>
</gene>
<dbReference type="SUPFAM" id="SSF52172">
    <property type="entry name" value="CheY-like"/>
    <property type="match status" value="1"/>
</dbReference>
<dbReference type="PANTHER" id="PTHR32071">
    <property type="entry name" value="TRANSCRIPTIONAL REGULATORY PROTEIN"/>
    <property type="match status" value="1"/>
</dbReference>
<dbReference type="EMBL" id="ATHI01000027">
    <property type="protein sequence ID" value="EPR32297.1"/>
    <property type="molecule type" value="Genomic_DNA"/>
</dbReference>
<evidence type="ECO:0000313" key="7">
    <source>
        <dbReference type="Proteomes" id="UP000014975"/>
    </source>
</evidence>
<dbReference type="RefSeq" id="WP_020887346.1">
    <property type="nucleotide sequence ID" value="NZ_ATHI01000027.1"/>
</dbReference>
<evidence type="ECO:0000256" key="1">
    <source>
        <dbReference type="ARBA" id="ARBA00022741"/>
    </source>
</evidence>
<sequence>MAIVLVIDDDERILETMRRVIERMGHTALAAPTLAEGLKRVEAGGVDVVFLDIRLPDGDGLAALPAIKVLDDAPEVIILTGQGDPDGAELAIQEGVWDYLVKPTPIRETMLTLERALLYRQEKRASQGPAELVLDGVVGLSPRMKGCYEEIGRAASTTAPVLLVGETGTGKELVARTIHANSPRATGPFVVIDCASLTENLVESALFGHKKGSFTGATTDRTGLVALADGGTLFLDEVGEMTLSLQKAFLRVLQERRFRPVGGVREESSDFRLIAATNRDLEDMVQEGTFRQDLYFRLKTFVIELPPLRERSQDLKLLTMYRMGALCEQHGMPPKRYDPEFFQALAAHSWPGNVRELFGVLESAFHAAGTSPMLYARHLPQNLRIALARAAVARARPMESEAGEERPAIAEAAAPQMPVDHMRVDVHLPLKAFKDEAERAYLNALARETGGDIETMVARSGVSKSHLYALLKKSGVVLG</sequence>
<dbReference type="InterPro" id="IPR027417">
    <property type="entry name" value="P-loop_NTPase"/>
</dbReference>
<dbReference type="Gene3D" id="3.40.50.2300">
    <property type="match status" value="1"/>
</dbReference>
<dbReference type="PANTHER" id="PTHR32071:SF113">
    <property type="entry name" value="ALGINATE BIOSYNTHESIS TRANSCRIPTIONAL REGULATORY PROTEIN ALGB"/>
    <property type="match status" value="1"/>
</dbReference>
<dbReference type="CDD" id="cd00009">
    <property type="entry name" value="AAA"/>
    <property type="match status" value="1"/>
</dbReference>
<dbReference type="InterPro" id="IPR002078">
    <property type="entry name" value="Sigma_54_int"/>
</dbReference>
<dbReference type="InterPro" id="IPR058031">
    <property type="entry name" value="AAA_lid_NorR"/>
</dbReference>
<dbReference type="SMART" id="SM00382">
    <property type="entry name" value="AAA"/>
    <property type="match status" value="1"/>
</dbReference>
<dbReference type="PATRIC" id="fig|1121439.3.peg.2006"/>
<protein>
    <submittedName>
        <fullName evidence="6">Putative two component, sigma54 specific, transcriptional regulator</fullName>
    </submittedName>
</protein>
<dbReference type="PROSITE" id="PS00676">
    <property type="entry name" value="SIGMA54_INTERACT_2"/>
    <property type="match status" value="1"/>
</dbReference>
<feature type="domain" description="Sigma-54 factor interaction" evidence="4">
    <location>
        <begin position="137"/>
        <end position="366"/>
    </location>
</feature>
<dbReference type="OrthoDB" id="9763792at2"/>
<dbReference type="GO" id="GO:0006355">
    <property type="term" value="P:regulation of DNA-templated transcription"/>
    <property type="evidence" value="ECO:0007669"/>
    <property type="project" value="InterPro"/>
</dbReference>
<dbReference type="SMART" id="SM00448">
    <property type="entry name" value="REC"/>
    <property type="match status" value="1"/>
</dbReference>
<keyword evidence="1" id="KW-0547">Nucleotide-binding</keyword>
<feature type="modified residue" description="4-aspartylphosphate" evidence="3">
    <location>
        <position position="52"/>
    </location>
</feature>
<dbReference type="InterPro" id="IPR001789">
    <property type="entry name" value="Sig_transdc_resp-reg_receiver"/>
</dbReference>
<dbReference type="InterPro" id="IPR025662">
    <property type="entry name" value="Sigma_54_int_dom_ATP-bd_1"/>
</dbReference>
<comment type="caution">
    <text evidence="6">The sequence shown here is derived from an EMBL/GenBank/DDBJ whole genome shotgun (WGS) entry which is preliminary data.</text>
</comment>
<dbReference type="AlphaFoldDB" id="S7T5K6"/>
<dbReference type="Proteomes" id="UP000014975">
    <property type="component" value="Unassembled WGS sequence"/>
</dbReference>
<dbReference type="STRING" id="1121439.dsat_0649"/>
<dbReference type="Pfam" id="PF25601">
    <property type="entry name" value="AAA_lid_14"/>
    <property type="match status" value="1"/>
</dbReference>
<organism evidence="6 7">
    <name type="scientific">Alkalidesulfovibrio alkalitolerans DSM 16529</name>
    <dbReference type="NCBI Taxonomy" id="1121439"/>
    <lineage>
        <taxon>Bacteria</taxon>
        <taxon>Pseudomonadati</taxon>
        <taxon>Thermodesulfobacteriota</taxon>
        <taxon>Desulfovibrionia</taxon>
        <taxon>Desulfovibrionales</taxon>
        <taxon>Desulfovibrionaceae</taxon>
        <taxon>Alkalidesulfovibrio</taxon>
    </lineage>
</organism>
<dbReference type="Pfam" id="PF00072">
    <property type="entry name" value="Response_reg"/>
    <property type="match status" value="1"/>
</dbReference>
<dbReference type="Gene3D" id="1.10.10.60">
    <property type="entry name" value="Homeodomain-like"/>
    <property type="match status" value="1"/>
</dbReference>
<name>S7T5K6_9BACT</name>
<dbReference type="GO" id="GO:0005524">
    <property type="term" value="F:ATP binding"/>
    <property type="evidence" value="ECO:0007669"/>
    <property type="project" value="UniProtKB-KW"/>
</dbReference>
<dbReference type="CDD" id="cd00156">
    <property type="entry name" value="REC"/>
    <property type="match status" value="1"/>
</dbReference>
<dbReference type="Gene3D" id="3.40.50.300">
    <property type="entry name" value="P-loop containing nucleotide triphosphate hydrolases"/>
    <property type="match status" value="1"/>
</dbReference>